<reference evidence="2 3" key="1">
    <citation type="submission" date="2019-11" db="EMBL/GenBank/DDBJ databases">
        <authorList>
            <person name="Criscuolo A."/>
        </authorList>
    </citation>
    <scope>NUCLEOTIDE SEQUENCE [LARGE SCALE GENOMIC DNA]</scope>
    <source>
        <strain evidence="2">CIP111667</strain>
    </source>
</reference>
<feature type="compositionally biased region" description="Acidic residues" evidence="1">
    <location>
        <begin position="63"/>
        <end position="72"/>
    </location>
</feature>
<comment type="caution">
    <text evidence="2">The sequence shown here is derived from an EMBL/GenBank/DDBJ whole genome shotgun (WGS) entry which is preliminary data.</text>
</comment>
<evidence type="ECO:0000313" key="2">
    <source>
        <dbReference type="EMBL" id="VZO37330.1"/>
    </source>
</evidence>
<protein>
    <submittedName>
        <fullName evidence="2">Uncharacterized protein</fullName>
    </submittedName>
</protein>
<keyword evidence="3" id="KW-1185">Reference proteome</keyword>
<proteinExistence type="predicted"/>
<feature type="region of interest" description="Disordered" evidence="1">
    <location>
        <begin position="58"/>
        <end position="80"/>
    </location>
</feature>
<dbReference type="Proteomes" id="UP000419743">
    <property type="component" value="Unassembled WGS sequence"/>
</dbReference>
<gene>
    <name evidence="2" type="ORF">HALOF300_02403</name>
</gene>
<sequence length="332" mass="33959">MLTLRRADLTPVVLLLTAVAMIVPGVRPAAADVEIPPGCWPVEYVDDQGNVRVTVQCPWEGPGDGDQDEGNPDGEVSPGETWECTYGAHLTIECETSAGVWNGSCYVKLADPQPAPEHPAWGGRTDGVILQCTGYDAVRADCDADTGCPSGVSYVWGQGAPGTGPSPETLARQVIAQMQLQMGSIGSTPPAGTSQSIVGMPIWLWVTNPAPNTTGPSTASASNAGLTVTVTATLDQIVYSMSGTGTTVAEVTCAGTSAPGTAYEPSYGASPSPTCGIPAGQNQHTGSHTITGTAAWTAQWTGGGQTGTIPVEVDNSIQMEVGEVQSIRTAGG</sequence>
<accession>A0A7M4DJU5</accession>
<name>A0A7M4DJU5_9MICO</name>
<evidence type="ECO:0000256" key="1">
    <source>
        <dbReference type="SAM" id="MobiDB-lite"/>
    </source>
</evidence>
<dbReference type="EMBL" id="CACRYJ010000034">
    <property type="protein sequence ID" value="VZO37330.1"/>
    <property type="molecule type" value="Genomic_DNA"/>
</dbReference>
<organism evidence="2 3">
    <name type="scientific">Occultella aeris</name>
    <dbReference type="NCBI Taxonomy" id="2761496"/>
    <lineage>
        <taxon>Bacteria</taxon>
        <taxon>Bacillati</taxon>
        <taxon>Actinomycetota</taxon>
        <taxon>Actinomycetes</taxon>
        <taxon>Micrococcales</taxon>
        <taxon>Ruaniaceae</taxon>
        <taxon>Occultella</taxon>
    </lineage>
</organism>
<evidence type="ECO:0000313" key="3">
    <source>
        <dbReference type="Proteomes" id="UP000419743"/>
    </source>
</evidence>
<dbReference type="AlphaFoldDB" id="A0A7M4DJU5"/>